<feature type="signal peptide" evidence="1">
    <location>
        <begin position="1"/>
        <end position="25"/>
    </location>
</feature>
<evidence type="ECO:0000256" key="1">
    <source>
        <dbReference type="SAM" id="SignalP"/>
    </source>
</evidence>
<dbReference type="Gene3D" id="1.10.2080.10">
    <property type="entry name" value="Insect odorant-binding protein A10/Ejaculatory bulb-specific protein 3"/>
    <property type="match status" value="1"/>
</dbReference>
<gene>
    <name evidence="2" type="primary">CSP6</name>
    <name evidence="4" type="synonym">LOC107266523</name>
</gene>
<dbReference type="PANTHER" id="PTHR11257:SF13">
    <property type="entry name" value="GEO07322P1"/>
    <property type="match status" value="1"/>
</dbReference>
<keyword evidence="1" id="KW-0732">Signal</keyword>
<evidence type="ECO:0000313" key="2">
    <source>
        <dbReference type="EMBL" id="ARN17837.1"/>
    </source>
</evidence>
<organism evidence="2">
    <name type="scientific">Cephus cinctus</name>
    <name type="common">Wheat stem sawfly</name>
    <dbReference type="NCBI Taxonomy" id="211228"/>
    <lineage>
        <taxon>Eukaryota</taxon>
        <taxon>Metazoa</taxon>
        <taxon>Ecdysozoa</taxon>
        <taxon>Arthropoda</taxon>
        <taxon>Hexapoda</taxon>
        <taxon>Insecta</taxon>
        <taxon>Pterygota</taxon>
        <taxon>Neoptera</taxon>
        <taxon>Endopterygota</taxon>
        <taxon>Hymenoptera</taxon>
        <taxon>Cephoidea</taxon>
        <taxon>Cephidae</taxon>
        <taxon>Cephus</taxon>
    </lineage>
</organism>
<dbReference type="EMBL" id="KX609430">
    <property type="protein sequence ID" value="ARN17837.1"/>
    <property type="molecule type" value="mRNA"/>
</dbReference>
<reference evidence="2" key="1">
    <citation type="submission" date="2016-07" db="EMBL/GenBank/DDBJ databases">
        <title>Olfactory-related genes from the wheat stem sawfly, an agronomic pest and primitive hymenopteran.</title>
        <authorList>
            <person name="Gress J.C."/>
            <person name="Carey C.C."/>
            <person name="Dykgreve T.A."/>
            <person name="Walden K.O."/>
            <person name="Robertson H.M."/>
            <person name="Mazurie A."/>
            <person name="Wanner K.W."/>
        </authorList>
    </citation>
    <scope>NUCLEOTIDE SEQUENCE</scope>
</reference>
<reference evidence="4" key="2">
    <citation type="submission" date="2025-04" db="UniProtKB">
        <authorList>
            <consortium name="RefSeq"/>
        </authorList>
    </citation>
    <scope>IDENTIFICATION</scope>
</reference>
<keyword evidence="3" id="KW-1185">Reference proteome</keyword>
<feature type="chain" id="PRO_5044567048" evidence="1">
    <location>
        <begin position="26"/>
        <end position="138"/>
    </location>
</feature>
<dbReference type="PANTHER" id="PTHR11257">
    <property type="entry name" value="CHEMOSENSORY PROTEIN-RELATED"/>
    <property type="match status" value="1"/>
</dbReference>
<proteinExistence type="evidence at transcript level"/>
<evidence type="ECO:0000313" key="4">
    <source>
        <dbReference type="RefSeq" id="XP_015592599.1"/>
    </source>
</evidence>
<dbReference type="AlphaFoldDB" id="A0A1W6L129"/>
<dbReference type="RefSeq" id="XP_015592599.1">
    <property type="nucleotide sequence ID" value="XM_015737113.2"/>
</dbReference>
<dbReference type="SUPFAM" id="SSF100910">
    <property type="entry name" value="Chemosensory protein Csp2"/>
    <property type="match status" value="1"/>
</dbReference>
<dbReference type="GeneID" id="107266523"/>
<name>A0A1W6L129_CEPCN</name>
<dbReference type="InterPro" id="IPR036682">
    <property type="entry name" value="OS_D_A10/PebIII_sf"/>
</dbReference>
<dbReference type="InterPro" id="IPR005055">
    <property type="entry name" value="A10/PebIII"/>
</dbReference>
<sequence>MGERLLAFTLILCLVVIAVPKGTQGYLWPRHDTYTTRWDKVNVDDILESKRLLHYYFNCLMNKGPCPPDGHELKRVLPEALQTACAKCTKSQIEGSVKVIRYLRQFEPGKFKQLAERYDPEGMYRKRYLEQSLDNNTA</sequence>
<protein>
    <submittedName>
        <fullName evidence="2">Chemosensory protein 6</fullName>
    </submittedName>
    <submittedName>
        <fullName evidence="4">Ejaculatory bulb-specific protein 3</fullName>
    </submittedName>
</protein>
<evidence type="ECO:0000313" key="3">
    <source>
        <dbReference type="Proteomes" id="UP000694920"/>
    </source>
</evidence>
<dbReference type="Pfam" id="PF03392">
    <property type="entry name" value="OS-D"/>
    <property type="match status" value="1"/>
</dbReference>
<accession>A0A1W6L129</accession>
<dbReference type="KEGG" id="ccin:107266523"/>
<dbReference type="OrthoDB" id="6344725at2759"/>
<dbReference type="Proteomes" id="UP000694920">
    <property type="component" value="Unplaced"/>
</dbReference>